<dbReference type="PANTHER" id="PTHR30273">
    <property type="entry name" value="PERIPLASMIC SIGNAL SENSOR AND SIGMA FACTOR ACTIVATOR FECR-RELATED"/>
    <property type="match status" value="1"/>
</dbReference>
<dbReference type="RefSeq" id="WP_132031464.1">
    <property type="nucleotide sequence ID" value="NZ_SMAI01000006.1"/>
</dbReference>
<evidence type="ECO:0000313" key="4">
    <source>
        <dbReference type="EMBL" id="TCT04693.1"/>
    </source>
</evidence>
<dbReference type="PIRSF" id="PIRSF018266">
    <property type="entry name" value="FecR"/>
    <property type="match status" value="1"/>
</dbReference>
<dbReference type="Gene3D" id="3.55.50.30">
    <property type="match status" value="1"/>
</dbReference>
<keyword evidence="5" id="KW-1185">Reference proteome</keyword>
<feature type="domain" description="FecR protein" evidence="1">
    <location>
        <begin position="111"/>
        <end position="202"/>
    </location>
</feature>
<organism evidence="4 5">
    <name type="scientific">Aquabacter spiritensis</name>
    <dbReference type="NCBI Taxonomy" id="933073"/>
    <lineage>
        <taxon>Bacteria</taxon>
        <taxon>Pseudomonadati</taxon>
        <taxon>Pseudomonadota</taxon>
        <taxon>Alphaproteobacteria</taxon>
        <taxon>Hyphomicrobiales</taxon>
        <taxon>Xanthobacteraceae</taxon>
        <taxon>Aquabacter</taxon>
    </lineage>
</organism>
<dbReference type="PANTHER" id="PTHR30273:SF2">
    <property type="entry name" value="PROTEIN FECR"/>
    <property type="match status" value="1"/>
</dbReference>
<dbReference type="Pfam" id="PF16344">
    <property type="entry name" value="FecR_C"/>
    <property type="match status" value="1"/>
</dbReference>
<evidence type="ECO:0000313" key="5">
    <source>
        <dbReference type="Proteomes" id="UP000294664"/>
    </source>
</evidence>
<evidence type="ECO:0000259" key="3">
    <source>
        <dbReference type="Pfam" id="PF16344"/>
    </source>
</evidence>
<protein>
    <submittedName>
        <fullName evidence="4">FecR family protein</fullName>
    </submittedName>
</protein>
<dbReference type="AlphaFoldDB" id="A0A4R3LVV4"/>
<comment type="caution">
    <text evidence="4">The sequence shown here is derived from an EMBL/GenBank/DDBJ whole genome shotgun (WGS) entry which is preliminary data.</text>
</comment>
<dbReference type="EMBL" id="SMAI01000006">
    <property type="protein sequence ID" value="TCT04693.1"/>
    <property type="molecule type" value="Genomic_DNA"/>
</dbReference>
<name>A0A4R3LVV4_9HYPH</name>
<dbReference type="InterPro" id="IPR012373">
    <property type="entry name" value="Ferrdict_sens_TM"/>
</dbReference>
<evidence type="ECO:0000259" key="2">
    <source>
        <dbReference type="Pfam" id="PF16220"/>
    </source>
</evidence>
<dbReference type="Pfam" id="PF16220">
    <property type="entry name" value="DUF4880"/>
    <property type="match status" value="1"/>
</dbReference>
<dbReference type="InterPro" id="IPR032508">
    <property type="entry name" value="FecR_C"/>
</dbReference>
<feature type="domain" description="Protein FecR C-terminal" evidence="3">
    <location>
        <begin position="247"/>
        <end position="304"/>
    </location>
</feature>
<gene>
    <name evidence="4" type="ORF">EDC64_106125</name>
</gene>
<dbReference type="InterPro" id="IPR006860">
    <property type="entry name" value="FecR"/>
</dbReference>
<dbReference type="GO" id="GO:0016989">
    <property type="term" value="F:sigma factor antagonist activity"/>
    <property type="evidence" value="ECO:0007669"/>
    <property type="project" value="TreeGrafter"/>
</dbReference>
<dbReference type="Proteomes" id="UP000294664">
    <property type="component" value="Unassembled WGS sequence"/>
</dbReference>
<dbReference type="OrthoDB" id="9798846at2"/>
<proteinExistence type="predicted"/>
<accession>A0A4R3LVV4</accession>
<feature type="domain" description="FecR N-terminal" evidence="2">
    <location>
        <begin position="16"/>
        <end position="58"/>
    </location>
</feature>
<sequence>MRGSDPRRFADIALSDQAIDWMVRLHSGTAGESERSGFSTWRETSPAHEIAAREAEALWHGLGRAGGSVRAESKAARGKLTRRTLIVGGAAAALGLGAAVSDPLRRKVLADYSTGVGETRDVVLPDGSRAWLNARTALALSYSAARRGVRLMEGQALFTVVPEPTRPFFVAAANGWTRAIGTAFDVDMRAQSVTVTVVEGVVAVGLEGGSREGVTVRADQAVRYGPQGVAAPQSLDAGLATAWRRGKLIFNRRPLEDVVSELQRHTHTRILIAGPSLRAQEVTGVFDLDDPQSVLDTIEQTLPARVLRLPLLTVIL</sequence>
<dbReference type="Gene3D" id="2.60.120.1440">
    <property type="match status" value="1"/>
</dbReference>
<reference evidence="4 5" key="1">
    <citation type="submission" date="2019-03" db="EMBL/GenBank/DDBJ databases">
        <title>Genomic Encyclopedia of Type Strains, Phase IV (KMG-IV): sequencing the most valuable type-strain genomes for metagenomic binning, comparative biology and taxonomic classification.</title>
        <authorList>
            <person name="Goeker M."/>
        </authorList>
    </citation>
    <scope>NUCLEOTIDE SEQUENCE [LARGE SCALE GENOMIC DNA]</scope>
    <source>
        <strain evidence="4 5">DSM 9035</strain>
    </source>
</reference>
<dbReference type="InterPro" id="IPR032623">
    <property type="entry name" value="FecR_N"/>
</dbReference>
<dbReference type="Pfam" id="PF04773">
    <property type="entry name" value="FecR"/>
    <property type="match status" value="1"/>
</dbReference>
<evidence type="ECO:0000259" key="1">
    <source>
        <dbReference type="Pfam" id="PF04773"/>
    </source>
</evidence>